<dbReference type="SUPFAM" id="SSF46785">
    <property type="entry name" value="Winged helix' DNA-binding domain"/>
    <property type="match status" value="1"/>
</dbReference>
<comment type="similarity">
    <text evidence="1">Belongs to the LysR transcriptional regulatory family.</text>
</comment>
<accession>F4CY88</accession>
<dbReference type="InterPro" id="IPR005119">
    <property type="entry name" value="LysR_subst-bd"/>
</dbReference>
<dbReference type="PANTHER" id="PTHR30346">
    <property type="entry name" value="TRANSCRIPTIONAL DUAL REGULATOR HCAR-RELATED"/>
    <property type="match status" value="1"/>
</dbReference>
<keyword evidence="2" id="KW-0805">Transcription regulation</keyword>
<dbReference type="AlphaFoldDB" id="F4CY88"/>
<dbReference type="KEGG" id="pdx:Psed_2507"/>
<dbReference type="Gene3D" id="1.10.10.10">
    <property type="entry name" value="Winged helix-like DNA-binding domain superfamily/Winged helix DNA-binding domain"/>
    <property type="match status" value="1"/>
</dbReference>
<dbReference type="Pfam" id="PF03466">
    <property type="entry name" value="LysR_substrate"/>
    <property type="match status" value="1"/>
</dbReference>
<dbReference type="InterPro" id="IPR036388">
    <property type="entry name" value="WH-like_DNA-bd_sf"/>
</dbReference>
<dbReference type="OrthoDB" id="79118at2"/>
<dbReference type="InterPro" id="IPR036390">
    <property type="entry name" value="WH_DNA-bd_sf"/>
</dbReference>
<name>F4CY88_PSEUX</name>
<dbReference type="GO" id="GO:0003677">
    <property type="term" value="F:DNA binding"/>
    <property type="evidence" value="ECO:0007669"/>
    <property type="project" value="UniProtKB-KW"/>
</dbReference>
<dbReference type="Proteomes" id="UP000007809">
    <property type="component" value="Chromosome"/>
</dbReference>
<dbReference type="PROSITE" id="PS50931">
    <property type="entry name" value="HTH_LYSR"/>
    <property type="match status" value="1"/>
</dbReference>
<evidence type="ECO:0000256" key="3">
    <source>
        <dbReference type="ARBA" id="ARBA00023125"/>
    </source>
</evidence>
<dbReference type="RefSeq" id="WP_013674634.1">
    <property type="nucleotide sequence ID" value="NC_015312.1"/>
</dbReference>
<reference evidence="6 7" key="1">
    <citation type="journal article" date="2011" name="J. Bacteriol.">
        <title>Genome sequence of the 1,4-dioxane-degrading Pseudonocardia dioxanivorans strain CB1190.</title>
        <authorList>
            <person name="Sales C.M."/>
            <person name="Mahendra S."/>
            <person name="Grostern A."/>
            <person name="Parales R.E."/>
            <person name="Goodwin L.A."/>
            <person name="Woyke T."/>
            <person name="Nolan M."/>
            <person name="Lapidus A."/>
            <person name="Chertkov O."/>
            <person name="Ovchinnikova G."/>
            <person name="Sczyrba A."/>
            <person name="Alvarez-Cohen L."/>
        </authorList>
    </citation>
    <scope>NUCLEOTIDE SEQUENCE [LARGE SCALE GENOMIC DNA]</scope>
    <source>
        <strain evidence="7">ATCC 55486 / DSM 44775 / JCM 13855 / CB1190</strain>
    </source>
</reference>
<evidence type="ECO:0000259" key="5">
    <source>
        <dbReference type="PROSITE" id="PS50931"/>
    </source>
</evidence>
<dbReference type="InterPro" id="IPR000847">
    <property type="entry name" value="LysR_HTH_N"/>
</dbReference>
<dbReference type="PANTHER" id="PTHR30346:SF0">
    <property type="entry name" value="HCA OPERON TRANSCRIPTIONAL ACTIVATOR HCAR"/>
    <property type="match status" value="1"/>
</dbReference>
<evidence type="ECO:0000256" key="2">
    <source>
        <dbReference type="ARBA" id="ARBA00023015"/>
    </source>
</evidence>
<dbReference type="Pfam" id="PF00126">
    <property type="entry name" value="HTH_1"/>
    <property type="match status" value="1"/>
</dbReference>
<gene>
    <name evidence="6" type="ordered locus">Psed_2507</name>
</gene>
<organism evidence="6 7">
    <name type="scientific">Pseudonocardia dioxanivorans (strain ATCC 55486 / DSM 44775 / JCM 13855 / CB1190)</name>
    <dbReference type="NCBI Taxonomy" id="675635"/>
    <lineage>
        <taxon>Bacteria</taxon>
        <taxon>Bacillati</taxon>
        <taxon>Actinomycetota</taxon>
        <taxon>Actinomycetes</taxon>
        <taxon>Pseudonocardiales</taxon>
        <taxon>Pseudonocardiaceae</taxon>
        <taxon>Pseudonocardia</taxon>
    </lineage>
</organism>
<dbReference type="GO" id="GO:0003700">
    <property type="term" value="F:DNA-binding transcription factor activity"/>
    <property type="evidence" value="ECO:0007669"/>
    <property type="project" value="InterPro"/>
</dbReference>
<evidence type="ECO:0000313" key="7">
    <source>
        <dbReference type="Proteomes" id="UP000007809"/>
    </source>
</evidence>
<dbReference type="HOGENOM" id="CLU_039613_6_4_11"/>
<proteinExistence type="inferred from homology"/>
<dbReference type="SUPFAM" id="SSF53850">
    <property type="entry name" value="Periplasmic binding protein-like II"/>
    <property type="match status" value="1"/>
</dbReference>
<dbReference type="eggNOG" id="COG0583">
    <property type="taxonomic scope" value="Bacteria"/>
</dbReference>
<keyword evidence="4" id="KW-0804">Transcription</keyword>
<dbReference type="FunFam" id="1.10.10.10:FF:000001">
    <property type="entry name" value="LysR family transcriptional regulator"/>
    <property type="match status" value="1"/>
</dbReference>
<dbReference type="EMBL" id="CP002593">
    <property type="protein sequence ID" value="AEA24710.1"/>
    <property type="molecule type" value="Genomic_DNA"/>
</dbReference>
<dbReference type="GO" id="GO:0032993">
    <property type="term" value="C:protein-DNA complex"/>
    <property type="evidence" value="ECO:0007669"/>
    <property type="project" value="TreeGrafter"/>
</dbReference>
<dbReference type="STRING" id="675635.Psed_2507"/>
<protein>
    <submittedName>
        <fullName evidence="6">Transcriptional regulator, LysR family</fullName>
    </submittedName>
</protein>
<evidence type="ECO:0000256" key="4">
    <source>
        <dbReference type="ARBA" id="ARBA00023163"/>
    </source>
</evidence>
<sequence>MDIRSLRYAVTLAEELHFGRAAARHYIAAQAFGRRIQQLERELGTRLFARTSRRVALTPAGERFVVRARAALAQVDDLATVADRPPADPQVLRVGVLGFGLADRWPGVRALLAQWHPALRLDHVETDWDGQYDLVRSGAVDVAVVHDIGPVDGLRLDRVLDTGRWAVVPAGSPLAGAARLTEADVGDAQWVRLVGRHPGLADWAGPAGSSGSTSTVVRSPAAVPAAVATSGQLGVHGEPARRFFPHPGVRYVPLAGPAALVSVASREGDERPAVRAFREAARAVVVATESIIGAGAVPRDRNRNGE</sequence>
<dbReference type="Gene3D" id="3.40.190.10">
    <property type="entry name" value="Periplasmic binding protein-like II"/>
    <property type="match status" value="2"/>
</dbReference>
<evidence type="ECO:0000256" key="1">
    <source>
        <dbReference type="ARBA" id="ARBA00009437"/>
    </source>
</evidence>
<evidence type="ECO:0000313" key="6">
    <source>
        <dbReference type="EMBL" id="AEA24710.1"/>
    </source>
</evidence>
<keyword evidence="3" id="KW-0238">DNA-binding</keyword>
<keyword evidence="7" id="KW-1185">Reference proteome</keyword>
<feature type="domain" description="HTH lysR-type" evidence="5">
    <location>
        <begin position="1"/>
        <end position="58"/>
    </location>
</feature>